<dbReference type="EMBL" id="PQXH01000009">
    <property type="protein sequence ID" value="TGO18495.1"/>
    <property type="molecule type" value="Genomic_DNA"/>
</dbReference>
<keyword evidence="3" id="KW-0479">Metal-binding</keyword>
<dbReference type="Pfam" id="PF00067">
    <property type="entry name" value="p450"/>
    <property type="match status" value="1"/>
</dbReference>
<dbReference type="OrthoDB" id="1470350at2759"/>
<accession>A0A4Z1F289</accession>
<comment type="cofactor">
    <cofactor evidence="1">
        <name>heme</name>
        <dbReference type="ChEBI" id="CHEBI:30413"/>
    </cofactor>
</comment>
<sequence>MTDKIPWLVGPDKKWLAQCAKIHATLEGYIDEEIKFQKQSKLPGTSSKPKNGSSGYQHYPDDKTLIRNELMNVFFAARNSVGTVTSSMLFLLARSPESWGKLREEVAAIAPEQELTFEFLKSLK</sequence>
<evidence type="ECO:0000256" key="5">
    <source>
        <dbReference type="ARBA" id="ARBA00023004"/>
    </source>
</evidence>
<dbReference type="SUPFAM" id="SSF48264">
    <property type="entry name" value="Cytochrome P450"/>
    <property type="match status" value="1"/>
</dbReference>
<evidence type="ECO:0008006" key="10">
    <source>
        <dbReference type="Google" id="ProtNLM"/>
    </source>
</evidence>
<proteinExistence type="inferred from homology"/>
<evidence type="ECO:0000256" key="1">
    <source>
        <dbReference type="ARBA" id="ARBA00001971"/>
    </source>
</evidence>
<dbReference type="Gene3D" id="1.10.630.10">
    <property type="entry name" value="Cytochrome P450"/>
    <property type="match status" value="1"/>
</dbReference>
<dbReference type="PANTHER" id="PTHR24287">
    <property type="entry name" value="P450, PUTATIVE (EUROFUNG)-RELATED"/>
    <property type="match status" value="1"/>
</dbReference>
<comment type="caution">
    <text evidence="8">The sequence shown here is derived from an EMBL/GenBank/DDBJ whole genome shotgun (WGS) entry which is preliminary data.</text>
</comment>
<evidence type="ECO:0000256" key="4">
    <source>
        <dbReference type="ARBA" id="ARBA00023002"/>
    </source>
</evidence>
<evidence type="ECO:0000313" key="8">
    <source>
        <dbReference type="EMBL" id="TGO18495.1"/>
    </source>
</evidence>
<keyword evidence="6" id="KW-0843">Virulence</keyword>
<evidence type="ECO:0000256" key="6">
    <source>
        <dbReference type="ARBA" id="ARBA00023026"/>
    </source>
</evidence>
<comment type="similarity">
    <text evidence="2">Belongs to the cytochrome P450 family.</text>
</comment>
<dbReference type="InterPro" id="IPR036396">
    <property type="entry name" value="Cyt_P450_sf"/>
</dbReference>
<evidence type="ECO:0000313" key="9">
    <source>
        <dbReference type="Proteomes" id="UP000297777"/>
    </source>
</evidence>
<organism evidence="8 9">
    <name type="scientific">Botrytis tulipae</name>
    <dbReference type="NCBI Taxonomy" id="87230"/>
    <lineage>
        <taxon>Eukaryota</taxon>
        <taxon>Fungi</taxon>
        <taxon>Dikarya</taxon>
        <taxon>Ascomycota</taxon>
        <taxon>Pezizomycotina</taxon>
        <taxon>Leotiomycetes</taxon>
        <taxon>Helotiales</taxon>
        <taxon>Sclerotiniaceae</taxon>
        <taxon>Botrytis</taxon>
    </lineage>
</organism>
<dbReference type="Proteomes" id="UP000297777">
    <property type="component" value="Unassembled WGS sequence"/>
</dbReference>
<dbReference type="GO" id="GO:0005506">
    <property type="term" value="F:iron ion binding"/>
    <property type="evidence" value="ECO:0007669"/>
    <property type="project" value="InterPro"/>
</dbReference>
<dbReference type="PANTHER" id="PTHR24287:SF17">
    <property type="entry name" value="P450, PUTATIVE (EUROFUNG)-RELATED"/>
    <property type="match status" value="1"/>
</dbReference>
<dbReference type="GO" id="GO:0016705">
    <property type="term" value="F:oxidoreductase activity, acting on paired donors, with incorporation or reduction of molecular oxygen"/>
    <property type="evidence" value="ECO:0007669"/>
    <property type="project" value="InterPro"/>
</dbReference>
<dbReference type="GO" id="GO:0004497">
    <property type="term" value="F:monooxygenase activity"/>
    <property type="evidence" value="ECO:0007669"/>
    <property type="project" value="UniProtKB-KW"/>
</dbReference>
<name>A0A4Z1F289_9HELO</name>
<dbReference type="InterPro" id="IPR001128">
    <property type="entry name" value="Cyt_P450"/>
</dbReference>
<dbReference type="InterPro" id="IPR047146">
    <property type="entry name" value="Cyt_P450_E_CYP52_fungi"/>
</dbReference>
<dbReference type="GO" id="GO:0020037">
    <property type="term" value="F:heme binding"/>
    <property type="evidence" value="ECO:0007669"/>
    <property type="project" value="InterPro"/>
</dbReference>
<keyword evidence="4" id="KW-0560">Oxidoreductase</keyword>
<keyword evidence="9" id="KW-1185">Reference proteome</keyword>
<evidence type="ECO:0000256" key="3">
    <source>
        <dbReference type="ARBA" id="ARBA00022723"/>
    </source>
</evidence>
<keyword evidence="7" id="KW-0503">Monooxygenase</keyword>
<evidence type="ECO:0000256" key="7">
    <source>
        <dbReference type="ARBA" id="ARBA00023033"/>
    </source>
</evidence>
<protein>
    <recommendedName>
        <fullName evidence="10">Cytochrome P450</fullName>
    </recommendedName>
</protein>
<reference evidence="8 9" key="1">
    <citation type="submission" date="2017-12" db="EMBL/GenBank/DDBJ databases">
        <title>Comparative genomics of Botrytis spp.</title>
        <authorList>
            <person name="Valero-Jimenez C.A."/>
            <person name="Tapia P."/>
            <person name="Veloso J."/>
            <person name="Silva-Moreno E."/>
            <person name="Staats M."/>
            <person name="Valdes J.H."/>
            <person name="Van Kan J.A.L."/>
        </authorList>
    </citation>
    <scope>NUCLEOTIDE SEQUENCE [LARGE SCALE GENOMIC DNA]</scope>
    <source>
        <strain evidence="8 9">Bt9001</strain>
    </source>
</reference>
<gene>
    <name evidence="8" type="ORF">BTUL_0009g00130</name>
</gene>
<keyword evidence="5" id="KW-0408">Iron</keyword>
<evidence type="ECO:0000256" key="2">
    <source>
        <dbReference type="ARBA" id="ARBA00010617"/>
    </source>
</evidence>
<dbReference type="AlphaFoldDB" id="A0A4Z1F289"/>